<feature type="signal peptide" evidence="2">
    <location>
        <begin position="1"/>
        <end position="19"/>
    </location>
</feature>
<name>A0A0F4NH49_9VIBR</name>
<organism evidence="3 4">
    <name type="scientific">Vibrio galatheae</name>
    <dbReference type="NCBI Taxonomy" id="579748"/>
    <lineage>
        <taxon>Bacteria</taxon>
        <taxon>Pseudomonadati</taxon>
        <taxon>Pseudomonadota</taxon>
        <taxon>Gammaproteobacteria</taxon>
        <taxon>Vibrionales</taxon>
        <taxon>Vibrionaceae</taxon>
        <taxon>Vibrio</taxon>
    </lineage>
</organism>
<evidence type="ECO:0008006" key="5">
    <source>
        <dbReference type="Google" id="ProtNLM"/>
    </source>
</evidence>
<sequence length="66" mass="6504">MKKYLVGAVALGMSAASNAAVDLSTLWAEVDLSSVATSVLAIGVTAVGISVALKGISLAKRAVSKA</sequence>
<protein>
    <recommendedName>
        <fullName evidence="5">Phage coat protein</fullName>
    </recommendedName>
</protein>
<dbReference type="PATRIC" id="fig|579748.3.peg.2790"/>
<evidence type="ECO:0000313" key="3">
    <source>
        <dbReference type="EMBL" id="KJY82422.1"/>
    </source>
</evidence>
<keyword evidence="1" id="KW-0812">Transmembrane</keyword>
<keyword evidence="1" id="KW-0472">Membrane</keyword>
<feature type="transmembrane region" description="Helical" evidence="1">
    <location>
        <begin position="35"/>
        <end position="56"/>
    </location>
</feature>
<dbReference type="EMBL" id="JXXV01000024">
    <property type="protein sequence ID" value="KJY82422.1"/>
    <property type="molecule type" value="Genomic_DNA"/>
</dbReference>
<dbReference type="STRING" id="579748.TW81_13495"/>
<comment type="caution">
    <text evidence="3">The sequence shown here is derived from an EMBL/GenBank/DDBJ whole genome shotgun (WGS) entry which is preliminary data.</text>
</comment>
<reference evidence="3 4" key="1">
    <citation type="journal article" date="2015" name="BMC Genomics">
        <title>Genome mining reveals unlocked bioactive potential of marine Gram-negative bacteria.</title>
        <authorList>
            <person name="Machado H."/>
            <person name="Sonnenschein E.C."/>
            <person name="Melchiorsen J."/>
            <person name="Gram L."/>
        </authorList>
    </citation>
    <scope>NUCLEOTIDE SEQUENCE [LARGE SCALE GENOMIC DNA]</scope>
    <source>
        <strain evidence="3 4">S2757</strain>
    </source>
</reference>
<keyword evidence="1" id="KW-1133">Transmembrane helix</keyword>
<proteinExistence type="predicted"/>
<dbReference type="RefSeq" id="WP_045956256.1">
    <property type="nucleotide sequence ID" value="NZ_JXXV01000024.1"/>
</dbReference>
<gene>
    <name evidence="3" type="ORF">TW81_13495</name>
</gene>
<dbReference type="AlphaFoldDB" id="A0A0F4NH49"/>
<evidence type="ECO:0000313" key="4">
    <source>
        <dbReference type="Proteomes" id="UP000033673"/>
    </source>
</evidence>
<accession>A0A0F4NH49</accession>
<evidence type="ECO:0000256" key="2">
    <source>
        <dbReference type="SAM" id="SignalP"/>
    </source>
</evidence>
<keyword evidence="4" id="KW-1185">Reference proteome</keyword>
<keyword evidence="2" id="KW-0732">Signal</keyword>
<evidence type="ECO:0000256" key="1">
    <source>
        <dbReference type="SAM" id="Phobius"/>
    </source>
</evidence>
<dbReference type="Proteomes" id="UP000033673">
    <property type="component" value="Unassembled WGS sequence"/>
</dbReference>
<feature type="chain" id="PRO_5002472889" description="Phage coat protein" evidence="2">
    <location>
        <begin position="20"/>
        <end position="66"/>
    </location>
</feature>